<dbReference type="Pfam" id="PF25331">
    <property type="entry name" value="C2_Mug190_3rd"/>
    <property type="match status" value="1"/>
</dbReference>
<feature type="region of interest" description="Disordered" evidence="11">
    <location>
        <begin position="1047"/>
        <end position="1099"/>
    </location>
</feature>
<keyword evidence="2" id="KW-0813">Transport</keyword>
<evidence type="ECO:0000259" key="13">
    <source>
        <dbReference type="PROSITE" id="PS50004"/>
    </source>
</evidence>
<evidence type="ECO:0000256" key="6">
    <source>
        <dbReference type="ARBA" id="ARBA00022824"/>
    </source>
</evidence>
<dbReference type="InterPro" id="IPR037765">
    <property type="entry name" value="C2B_Tricalbin"/>
</dbReference>
<sequence>MPKITQFFVVSAFISIVLTRFVHWFLALLLVFILAYVLRTQLSIAADDSEWTKAESARIAQQETDEKRSESVEWMNAVLKTVWPLINQDYFVPFIDLMEDALMQQVPGIVHGCRVEDLDQGTVPLHIQSFSLLDSSEVAFIDGATASEIHDMDVGMENHEDVMKHAEDSGKGDIGFDVGEFVNLELTFAYRSPAARRKKMKSNRADGVMTEEEREAQVSGYQSELPIDQIHMLIYMAIGLQKIAAVEIPVWCEVLGIEGKMRLRLQLVPTAPFVAHVAFTFVGKPKIEISAKPLGRRMVIDAMHLPIISSYVLHSIEAVVKNFISPHSYTVDIASLLEAQDGPRNVYALGVVVLIIHQGINLPAADANGMSDPFVSVSFARAGKPLFTTRVLLKTKDPIWHEMAILPVSPDEVRDQERLRMTVFDADRFSVDDPLGKVEVSIDKLINRALQHHNEEGKPSLMETQTEDIRPMRKGAKVQGRLSYSVGFFRLSKPSQGKRTAGKANLLRQAADRHEDTPVSGASLSEQQEKQLPVLPDTPSTPPKSSDPSQDKHRDDLYRNYTTPFDRFVHSIGFPLDEKVLAHRKERKDRVKKLTTMMEGEAHATFGPPSKVWKTGILAFHIHSIEGLGFEGPQKSWSNSKRLSQKPQYAADEDVLGEGTSKMPNSYVQVLINDEAVYRTRTKTFNPQPFFNAGTERIVSEFDTARIDLVVRDARQRENDPILGVVGIKLSDVITSSCRVTQWYTLTGGLGYGKIRLTLLWRSVELNIPAQLRGWNVGVIEVASCFVGGVTASHKAVTEKRDVHIAFETVGGRAETEPVTPEVDEGKAEHGRDALSYKWVLTTPVRIAVTQRYPNFLYMHLRSDSRVPGRSHRIAHAVIPMNRLDDNTEVRKKVPIYETSDWQQFEQDVLRDMTKEDQLAESSKSVKKLMPIMEEMVEDTNGEAAGKETKDAKGDSALKQVGYLDIVLVFHPGLGPEHRSILAGDNELRAAFECFQTLVDCGQRPQPRMLSVARKRKLSTVGPRQAAGVVGSESGMIDISAANKEANDLQDDDFDSDELEGEIPSDNDGTVEDDDGLIEGDTPEGRRARARNLHRQQRGAAQVKSFRTLQWLKTNAEDGVVRMKRIAKKEQSKRIAKMESEGVSHF</sequence>
<dbReference type="PROSITE" id="PS50004">
    <property type="entry name" value="C2"/>
    <property type="match status" value="2"/>
</dbReference>
<evidence type="ECO:0000256" key="10">
    <source>
        <dbReference type="ARBA" id="ARBA00023136"/>
    </source>
</evidence>
<keyword evidence="7 12" id="KW-1133">Transmembrane helix</keyword>
<reference evidence="15 16" key="1">
    <citation type="journal article" date="2018" name="Mol. Biol. Evol.">
        <title>Broad Genomic Sampling Reveals a Smut Pathogenic Ancestry of the Fungal Clade Ustilaginomycotina.</title>
        <authorList>
            <person name="Kijpornyongpan T."/>
            <person name="Mondo S.J."/>
            <person name="Barry K."/>
            <person name="Sandor L."/>
            <person name="Lee J."/>
            <person name="Lipzen A."/>
            <person name="Pangilinan J."/>
            <person name="LaButti K."/>
            <person name="Hainaut M."/>
            <person name="Henrissat B."/>
            <person name="Grigoriev I.V."/>
            <person name="Spatafora J.W."/>
            <person name="Aime M.C."/>
        </authorList>
    </citation>
    <scope>NUCLEOTIDE SEQUENCE [LARGE SCALE GENOMIC DNA]</scope>
    <source>
        <strain evidence="15 16">MCA 3882</strain>
    </source>
</reference>
<dbReference type="SMART" id="SM00239">
    <property type="entry name" value="C2"/>
    <property type="match status" value="2"/>
</dbReference>
<feature type="compositionally biased region" description="Basic residues" evidence="11">
    <location>
        <begin position="1088"/>
        <end position="1097"/>
    </location>
</feature>
<dbReference type="Proteomes" id="UP000245771">
    <property type="component" value="Unassembled WGS sequence"/>
</dbReference>
<dbReference type="Pfam" id="PF00168">
    <property type="entry name" value="C2"/>
    <property type="match status" value="2"/>
</dbReference>
<dbReference type="InterPro" id="IPR035892">
    <property type="entry name" value="C2_domain_sf"/>
</dbReference>
<evidence type="ECO:0000256" key="7">
    <source>
        <dbReference type="ARBA" id="ARBA00022989"/>
    </source>
</evidence>
<feature type="region of interest" description="Disordered" evidence="11">
    <location>
        <begin position="509"/>
        <end position="557"/>
    </location>
</feature>
<accession>A0A316V654</accession>
<evidence type="ECO:0008006" key="17">
    <source>
        <dbReference type="Google" id="ProtNLM"/>
    </source>
</evidence>
<dbReference type="CDD" id="cd04052">
    <property type="entry name" value="C2B_Tricalbin-like"/>
    <property type="match status" value="1"/>
</dbReference>
<dbReference type="AlphaFoldDB" id="A0A316V654"/>
<feature type="region of interest" description="Disordered" evidence="11">
    <location>
        <begin position="451"/>
        <end position="476"/>
    </location>
</feature>
<dbReference type="GO" id="GO:0061817">
    <property type="term" value="P:endoplasmic reticulum-plasma membrane tethering"/>
    <property type="evidence" value="ECO:0007669"/>
    <property type="project" value="InterPro"/>
</dbReference>
<evidence type="ECO:0000256" key="12">
    <source>
        <dbReference type="SAM" id="Phobius"/>
    </source>
</evidence>
<protein>
    <recommendedName>
        <fullName evidence="17">C2 domain-containing protein</fullName>
    </recommendedName>
</protein>
<keyword evidence="9" id="KW-0446">Lipid-binding</keyword>
<organism evidence="15 16">
    <name type="scientific">Meira miltonrushii</name>
    <dbReference type="NCBI Taxonomy" id="1280837"/>
    <lineage>
        <taxon>Eukaryota</taxon>
        <taxon>Fungi</taxon>
        <taxon>Dikarya</taxon>
        <taxon>Basidiomycota</taxon>
        <taxon>Ustilaginomycotina</taxon>
        <taxon>Exobasidiomycetes</taxon>
        <taxon>Exobasidiales</taxon>
        <taxon>Brachybasidiaceae</taxon>
        <taxon>Meira</taxon>
    </lineage>
</organism>
<evidence type="ECO:0000256" key="11">
    <source>
        <dbReference type="SAM" id="MobiDB-lite"/>
    </source>
</evidence>
<feature type="compositionally biased region" description="Acidic residues" evidence="11">
    <location>
        <begin position="1048"/>
        <end position="1082"/>
    </location>
</feature>
<dbReference type="RefSeq" id="XP_025353224.1">
    <property type="nucleotide sequence ID" value="XM_025497050.1"/>
</dbReference>
<keyword evidence="5" id="KW-0677">Repeat</keyword>
<dbReference type="PROSITE" id="PS51847">
    <property type="entry name" value="SMP"/>
    <property type="match status" value="1"/>
</dbReference>
<dbReference type="GO" id="GO:0006869">
    <property type="term" value="P:lipid transport"/>
    <property type="evidence" value="ECO:0007669"/>
    <property type="project" value="UniProtKB-KW"/>
</dbReference>
<feature type="domain" description="SMP-LTD" evidence="14">
    <location>
        <begin position="68"/>
        <end position="334"/>
    </location>
</feature>
<dbReference type="PANTHER" id="PTHR47348:SF3">
    <property type="entry name" value="MEIOTICALLY UP-REGULATED GENE 190 PROTEIN"/>
    <property type="match status" value="1"/>
</dbReference>
<dbReference type="GO" id="GO:0008289">
    <property type="term" value="F:lipid binding"/>
    <property type="evidence" value="ECO:0007669"/>
    <property type="project" value="UniProtKB-KW"/>
</dbReference>
<keyword evidence="10 12" id="KW-0472">Membrane</keyword>
<evidence type="ECO:0000313" key="16">
    <source>
        <dbReference type="Proteomes" id="UP000245771"/>
    </source>
</evidence>
<feature type="transmembrane region" description="Helical" evidence="12">
    <location>
        <begin position="7"/>
        <end position="38"/>
    </location>
</feature>
<gene>
    <name evidence="15" type="ORF">FA14DRAFT_138069</name>
</gene>
<proteinExistence type="predicted"/>
<keyword evidence="16" id="KW-1185">Reference proteome</keyword>
<keyword evidence="4 12" id="KW-0812">Transmembrane</keyword>
<evidence type="ECO:0000256" key="9">
    <source>
        <dbReference type="ARBA" id="ARBA00023121"/>
    </source>
</evidence>
<evidence type="ECO:0000256" key="5">
    <source>
        <dbReference type="ARBA" id="ARBA00022737"/>
    </source>
</evidence>
<dbReference type="InParanoid" id="A0A316V654"/>
<dbReference type="EMBL" id="KZ819605">
    <property type="protein sequence ID" value="PWN32922.1"/>
    <property type="molecule type" value="Genomic_DNA"/>
</dbReference>
<dbReference type="Pfam" id="PF25669">
    <property type="entry name" value="SMP_MUG190-like"/>
    <property type="match status" value="2"/>
</dbReference>
<evidence type="ECO:0000256" key="8">
    <source>
        <dbReference type="ARBA" id="ARBA00023055"/>
    </source>
</evidence>
<comment type="subcellular location">
    <subcellularLocation>
        <location evidence="1">Endoplasmic reticulum membrane</location>
    </subcellularLocation>
</comment>
<dbReference type="GeneID" id="37018831"/>
<dbReference type="PANTHER" id="PTHR47348">
    <property type="entry name" value="MEIOTICALLY UP-REGULATED GENE 190 PROTEIN"/>
    <property type="match status" value="1"/>
</dbReference>
<dbReference type="STRING" id="1280837.A0A316V654"/>
<keyword evidence="6" id="KW-0256">Endoplasmic reticulum</keyword>
<dbReference type="SUPFAM" id="SSF49562">
    <property type="entry name" value="C2 domain (Calcium/lipid-binding domain, CaLB)"/>
    <property type="match status" value="2"/>
</dbReference>
<dbReference type="CDD" id="cd21676">
    <property type="entry name" value="SMP_Mug190"/>
    <property type="match status" value="1"/>
</dbReference>
<evidence type="ECO:0000259" key="14">
    <source>
        <dbReference type="PROSITE" id="PS51847"/>
    </source>
</evidence>
<keyword evidence="3" id="KW-0597">Phosphoprotein</keyword>
<feature type="domain" description="C2" evidence="13">
    <location>
        <begin position="332"/>
        <end position="457"/>
    </location>
</feature>
<evidence type="ECO:0000256" key="1">
    <source>
        <dbReference type="ARBA" id="ARBA00004586"/>
    </source>
</evidence>
<name>A0A316V654_9BASI</name>
<evidence type="ECO:0000313" key="15">
    <source>
        <dbReference type="EMBL" id="PWN32922.1"/>
    </source>
</evidence>
<dbReference type="InterPro" id="IPR057349">
    <property type="entry name" value="C2_Mug190_3rd"/>
</dbReference>
<evidence type="ECO:0000256" key="3">
    <source>
        <dbReference type="ARBA" id="ARBA00022553"/>
    </source>
</evidence>
<dbReference type="GO" id="GO:0005789">
    <property type="term" value="C:endoplasmic reticulum membrane"/>
    <property type="evidence" value="ECO:0007669"/>
    <property type="project" value="UniProtKB-SubCell"/>
</dbReference>
<dbReference type="Gene3D" id="2.60.40.150">
    <property type="entry name" value="C2 domain"/>
    <property type="match status" value="2"/>
</dbReference>
<dbReference type="InterPro" id="IPR000008">
    <property type="entry name" value="C2_dom"/>
</dbReference>
<feature type="domain" description="C2" evidence="13">
    <location>
        <begin position="598"/>
        <end position="744"/>
    </location>
</feature>
<evidence type="ECO:0000256" key="2">
    <source>
        <dbReference type="ARBA" id="ARBA00022448"/>
    </source>
</evidence>
<keyword evidence="8" id="KW-0445">Lipid transport</keyword>
<dbReference type="OrthoDB" id="419768at2759"/>
<evidence type="ECO:0000256" key="4">
    <source>
        <dbReference type="ARBA" id="ARBA00022692"/>
    </source>
</evidence>
<dbReference type="InterPro" id="IPR031468">
    <property type="entry name" value="SMP_LBD"/>
</dbReference>